<sequence>MKNIESNLICVDKDCKLNRAITNWKELQNHFQYQHKVYTQEKFEKKVNIKLKENNQKLKMSIEQHISEYIAKEEQQINQRIKSLFQLFQNHSIIEFVHLQEQIINNEQIESISPNHQYDSNLKKYIEIYYNSSGQSNQSLVNTFLEGVKYKFNTIINEMLNFIDKLELNHKQESQYSYNEAPQPQQEDYFYQKNIQFNQNSNQTYQNQYDYKYVQQQENTDVYQFQQEDPSNKPLRWYKSPSNQQQRPQLYAQEQSKKDYQQGLQLQQEKQYKPEYIYNPKNDVNNDNQDRIQFLLPSESNQIKKSNPTKIKVIDTQDLNQEKQDIPIVVEQSQNQGKEIQTDQSFQRTKIVGKKFDITNSDKHLKYSQRFTQYSCVQQGVALVEGAFTLNDNAKVKFKFSEPFEKILTASFGMQNVDDQGKKLGTYNLYLDQSGMLYKNEKARQGQLKIELNQEYMMQYRAEKRLLSFRKQDHSEYLHIEGSISGSFKFYVKLYGLQVSIIK</sequence>
<feature type="region of interest" description="Disordered" evidence="1">
    <location>
        <begin position="226"/>
        <end position="265"/>
    </location>
</feature>
<evidence type="ECO:0000313" key="3">
    <source>
        <dbReference type="Proteomes" id="UP000683925"/>
    </source>
</evidence>
<reference evidence="2" key="1">
    <citation type="submission" date="2021-01" db="EMBL/GenBank/DDBJ databases">
        <authorList>
            <consortium name="Genoscope - CEA"/>
            <person name="William W."/>
        </authorList>
    </citation>
    <scope>NUCLEOTIDE SEQUENCE</scope>
</reference>
<accession>A0A8S1SN74</accession>
<gene>
    <name evidence="2" type="ORF">POCTA_138.1.T0120370</name>
</gene>
<keyword evidence="3" id="KW-1185">Reference proteome</keyword>
<name>A0A8S1SN74_PAROT</name>
<evidence type="ECO:0000313" key="2">
    <source>
        <dbReference type="EMBL" id="CAD8141320.1"/>
    </source>
</evidence>
<protein>
    <submittedName>
        <fullName evidence="2">Uncharacterized protein</fullName>
    </submittedName>
</protein>
<dbReference type="AlphaFoldDB" id="A0A8S1SN74"/>
<evidence type="ECO:0000256" key="1">
    <source>
        <dbReference type="SAM" id="MobiDB-lite"/>
    </source>
</evidence>
<proteinExistence type="predicted"/>
<dbReference type="OrthoDB" id="305801at2759"/>
<dbReference type="EMBL" id="CAJJDP010000011">
    <property type="protein sequence ID" value="CAD8141320.1"/>
    <property type="molecule type" value="Genomic_DNA"/>
</dbReference>
<organism evidence="2 3">
    <name type="scientific">Paramecium octaurelia</name>
    <dbReference type="NCBI Taxonomy" id="43137"/>
    <lineage>
        <taxon>Eukaryota</taxon>
        <taxon>Sar</taxon>
        <taxon>Alveolata</taxon>
        <taxon>Ciliophora</taxon>
        <taxon>Intramacronucleata</taxon>
        <taxon>Oligohymenophorea</taxon>
        <taxon>Peniculida</taxon>
        <taxon>Parameciidae</taxon>
        <taxon>Paramecium</taxon>
    </lineage>
</organism>
<dbReference type="OMA" id="QEYILQY"/>
<dbReference type="Proteomes" id="UP000683925">
    <property type="component" value="Unassembled WGS sequence"/>
</dbReference>
<comment type="caution">
    <text evidence="2">The sequence shown here is derived from an EMBL/GenBank/DDBJ whole genome shotgun (WGS) entry which is preliminary data.</text>
</comment>
<feature type="compositionally biased region" description="Polar residues" evidence="1">
    <location>
        <begin position="240"/>
        <end position="254"/>
    </location>
</feature>